<dbReference type="Proteomes" id="UP000230232">
    <property type="component" value="Unassembled WGS sequence"/>
</dbReference>
<dbReference type="Gene3D" id="3.40.50.150">
    <property type="entry name" value="Vaccinia Virus protein VP39"/>
    <property type="match status" value="1"/>
</dbReference>
<evidence type="ECO:0000313" key="1">
    <source>
        <dbReference type="EMBL" id="PIR41631.1"/>
    </source>
</evidence>
<accession>A0A2H0R527</accession>
<evidence type="ECO:0000313" key="2">
    <source>
        <dbReference type="Proteomes" id="UP000230232"/>
    </source>
</evidence>
<dbReference type="AlphaFoldDB" id="A0A2H0R527"/>
<gene>
    <name evidence="1" type="ORF">COV31_00115</name>
</gene>
<dbReference type="InterPro" id="IPR029063">
    <property type="entry name" value="SAM-dependent_MTases_sf"/>
</dbReference>
<evidence type="ECO:0008006" key="3">
    <source>
        <dbReference type="Google" id="ProtNLM"/>
    </source>
</evidence>
<comment type="caution">
    <text evidence="1">The sequence shown here is derived from an EMBL/GenBank/DDBJ whole genome shotgun (WGS) entry which is preliminary data.</text>
</comment>
<reference evidence="1 2" key="1">
    <citation type="submission" date="2017-09" db="EMBL/GenBank/DDBJ databases">
        <title>Depth-based differentiation of microbial function through sediment-hosted aquifers and enrichment of novel symbionts in the deep terrestrial subsurface.</title>
        <authorList>
            <person name="Probst A.J."/>
            <person name="Ladd B."/>
            <person name="Jarett J.K."/>
            <person name="Geller-Mcgrath D.E."/>
            <person name="Sieber C.M."/>
            <person name="Emerson J.B."/>
            <person name="Anantharaman K."/>
            <person name="Thomas B.C."/>
            <person name="Malmstrom R."/>
            <person name="Stieglmeier M."/>
            <person name="Klingl A."/>
            <person name="Woyke T."/>
            <person name="Ryan C.M."/>
            <person name="Banfield J.F."/>
        </authorList>
    </citation>
    <scope>NUCLEOTIDE SEQUENCE [LARGE SCALE GENOMIC DNA]</scope>
    <source>
        <strain evidence="1">CG10_big_fil_rev_8_21_14_0_10_46_23</strain>
    </source>
</reference>
<name>A0A2H0R527_9BACT</name>
<protein>
    <recommendedName>
        <fullName evidence="3">Methyltransferase domain-containing protein</fullName>
    </recommendedName>
</protein>
<proteinExistence type="predicted"/>
<dbReference type="SUPFAM" id="SSF53335">
    <property type="entry name" value="S-adenosyl-L-methionine-dependent methyltransferases"/>
    <property type="match status" value="1"/>
</dbReference>
<sequence>MKIYTKTDLEKYLKDDVILKKLQEYPYDSEFPSHQWLLDMQAKRLIYHDIYGELLNSKGKKILDVGGGFCGLSRELIKRHEYKLLDIMAHGDHNKMRKISLENSNFWINSDWNTFQGLGQYDYVIANDIFPNVDQRLKAFISKFKSHTNKIIMTLTCYDEDRYYTVKRLDADEIFTIVPWNSAITEMILRQSIINKNIKLPPLSDRESIFKNGRILYRVDI</sequence>
<organism evidence="1 2">
    <name type="scientific">Candidatus Yanofskybacteria bacterium CG10_big_fil_rev_8_21_14_0_10_46_23</name>
    <dbReference type="NCBI Taxonomy" id="1975098"/>
    <lineage>
        <taxon>Bacteria</taxon>
        <taxon>Candidatus Yanofskyibacteriota</taxon>
    </lineage>
</organism>
<dbReference type="EMBL" id="PCXO01000003">
    <property type="protein sequence ID" value="PIR41631.1"/>
    <property type="molecule type" value="Genomic_DNA"/>
</dbReference>